<comment type="cofactor">
    <cofactor evidence="9">
        <name>Mg(2+)</name>
        <dbReference type="ChEBI" id="CHEBI:18420"/>
    </cofactor>
</comment>
<dbReference type="InterPro" id="IPR011009">
    <property type="entry name" value="Kinase-like_dom_sf"/>
</dbReference>
<dbReference type="AlphaFoldDB" id="A0AA85BL09"/>
<dbReference type="InterPro" id="IPR017441">
    <property type="entry name" value="Protein_kinase_ATP_BS"/>
</dbReference>
<dbReference type="FunFam" id="1.10.510.10:FF:000624">
    <property type="entry name" value="Mitogen-activated protein kinase"/>
    <property type="match status" value="1"/>
</dbReference>
<dbReference type="Pfam" id="PF00069">
    <property type="entry name" value="Pkinase"/>
    <property type="match status" value="1"/>
</dbReference>
<sequence length="606" mass="67983">MLVPISFSYSTETYQKQFLNTSTLLPKSHLAFPNVLPYSEKVEVMFNGLQTAPSLRCANPMPQIGHPFIIGGPVLAVGKSTFSPAGYGNSQRLENGFVFQPSLTRKVYMPEKSLGFGAFGVVWMVVDPRTGDQVALKRIPNIFESVVSAKRAYRELKLLFSLKHLNIVRLIDVVKVSSSSLFSEVSVLCEYMDTDLHKIIVSTQYLSLEHVKLFVYQILRGLKYLHSAGVIHRDLKPGNLLVNSDCLLKICDFGLARSVPSFGVERSCNPLTLEVVTQFYRPPELLLGSNFYTAAVDQWSVGCILGELLCRQILFQSSSSFRQLDMIFNLLGSPNAMELIDLVGFPSSSIDFIRNCPVRPFNHDAVLRILVPANTHYFQSPTENPPDPNLINLFTGLLSFSSSKRLTAEQALDSPFLVGGRARFHTCLCCCCPPRNQSSMINDSTTHWNNVAKQVNHHLLAVGSVGTLSSSGGTLPSSLHSSMLSQSRDITLRIPLFLSPHLMIPTSLIRYSCINLEPTFQDIHEYSYLNTEIEVNNLFEAKQILWNLIQQYFQRDPNRTRVVINNSSPNFQSFINLGWMSCSVLKLISNQRIQKPFSSHYSFLFV</sequence>
<keyword evidence="4 9" id="KW-0418">Kinase</keyword>
<keyword evidence="5 8" id="KW-0067">ATP-binding</keyword>
<evidence type="ECO:0000259" key="10">
    <source>
        <dbReference type="PROSITE" id="PS50011"/>
    </source>
</evidence>
<evidence type="ECO:0000256" key="6">
    <source>
        <dbReference type="ARBA" id="ARBA00047592"/>
    </source>
</evidence>
<keyword evidence="3 8" id="KW-0547">Nucleotide-binding</keyword>
<evidence type="ECO:0000256" key="9">
    <source>
        <dbReference type="RuleBase" id="RU361165"/>
    </source>
</evidence>
<evidence type="ECO:0000313" key="12">
    <source>
        <dbReference type="WBParaSite" id="SMTH1_60950.1"/>
    </source>
</evidence>
<keyword evidence="1 9" id="KW-0723">Serine/threonine-protein kinase</keyword>
<organism evidence="11 12">
    <name type="scientific">Schistosoma mattheei</name>
    <dbReference type="NCBI Taxonomy" id="31246"/>
    <lineage>
        <taxon>Eukaryota</taxon>
        <taxon>Metazoa</taxon>
        <taxon>Spiralia</taxon>
        <taxon>Lophotrochozoa</taxon>
        <taxon>Platyhelminthes</taxon>
        <taxon>Trematoda</taxon>
        <taxon>Digenea</taxon>
        <taxon>Strigeidida</taxon>
        <taxon>Schistosomatoidea</taxon>
        <taxon>Schistosomatidae</taxon>
        <taxon>Schistosoma</taxon>
    </lineage>
</organism>
<dbReference type="GO" id="GO:0004707">
    <property type="term" value="F:MAP kinase activity"/>
    <property type="evidence" value="ECO:0007669"/>
    <property type="project" value="UniProtKB-EC"/>
</dbReference>
<dbReference type="SUPFAM" id="SSF56112">
    <property type="entry name" value="Protein kinase-like (PK-like)"/>
    <property type="match status" value="1"/>
</dbReference>
<dbReference type="InterPro" id="IPR003527">
    <property type="entry name" value="MAP_kinase_CS"/>
</dbReference>
<keyword evidence="2 9" id="KW-0808">Transferase</keyword>
<dbReference type="EC" id="2.7.11.24" evidence="9"/>
<evidence type="ECO:0000256" key="2">
    <source>
        <dbReference type="ARBA" id="ARBA00022679"/>
    </source>
</evidence>
<dbReference type="GO" id="GO:0005524">
    <property type="term" value="F:ATP binding"/>
    <property type="evidence" value="ECO:0007669"/>
    <property type="project" value="UniProtKB-UniRule"/>
</dbReference>
<dbReference type="FunFam" id="3.30.200.20:FF:000961">
    <property type="entry name" value="Mitogen-activated protein kinase"/>
    <property type="match status" value="1"/>
</dbReference>
<protein>
    <recommendedName>
        <fullName evidence="9">Mitogen-activated protein kinase</fullName>
        <ecNumber evidence="9">2.7.11.24</ecNumber>
    </recommendedName>
</protein>
<dbReference type="InterPro" id="IPR050117">
    <property type="entry name" value="MAPK"/>
</dbReference>
<accession>A0AA85BL09</accession>
<keyword evidence="9" id="KW-0460">Magnesium</keyword>
<comment type="activity regulation">
    <text evidence="9">Activated by threonine and tyrosine phosphorylation.</text>
</comment>
<dbReference type="InterPro" id="IPR008271">
    <property type="entry name" value="Ser/Thr_kinase_AS"/>
</dbReference>
<feature type="domain" description="Protein kinase" evidence="10">
    <location>
        <begin position="108"/>
        <end position="417"/>
    </location>
</feature>
<dbReference type="PROSITE" id="PS01351">
    <property type="entry name" value="MAPK"/>
    <property type="match status" value="1"/>
</dbReference>
<dbReference type="PANTHER" id="PTHR24055">
    <property type="entry name" value="MITOGEN-ACTIVATED PROTEIN KINASE"/>
    <property type="match status" value="1"/>
</dbReference>
<evidence type="ECO:0000256" key="1">
    <source>
        <dbReference type="ARBA" id="ARBA00022527"/>
    </source>
</evidence>
<evidence type="ECO:0000256" key="7">
    <source>
        <dbReference type="ARBA" id="ARBA00048312"/>
    </source>
</evidence>
<dbReference type="PROSITE" id="PS00107">
    <property type="entry name" value="PROTEIN_KINASE_ATP"/>
    <property type="match status" value="1"/>
</dbReference>
<dbReference type="SMART" id="SM00220">
    <property type="entry name" value="S_TKc"/>
    <property type="match status" value="1"/>
</dbReference>
<name>A0AA85BL09_9TREM</name>
<comment type="similarity">
    <text evidence="9">Belongs to the protein kinase superfamily. Ser/Thr protein kinase family. MAP kinase subfamily.</text>
</comment>
<evidence type="ECO:0000256" key="4">
    <source>
        <dbReference type="ARBA" id="ARBA00022777"/>
    </source>
</evidence>
<dbReference type="PROSITE" id="PS00108">
    <property type="entry name" value="PROTEIN_KINASE_ST"/>
    <property type="match status" value="1"/>
</dbReference>
<dbReference type="Gene3D" id="3.30.200.20">
    <property type="entry name" value="Phosphorylase Kinase, domain 1"/>
    <property type="match status" value="1"/>
</dbReference>
<evidence type="ECO:0000256" key="5">
    <source>
        <dbReference type="ARBA" id="ARBA00022840"/>
    </source>
</evidence>
<reference evidence="12" key="1">
    <citation type="submission" date="2023-11" db="UniProtKB">
        <authorList>
            <consortium name="WormBaseParasite"/>
        </authorList>
    </citation>
    <scope>IDENTIFICATION</scope>
</reference>
<comment type="catalytic activity">
    <reaction evidence="7">
        <text>L-seryl-[protein] + ATP = O-phospho-L-seryl-[protein] + ADP + H(+)</text>
        <dbReference type="Rhea" id="RHEA:17989"/>
        <dbReference type="Rhea" id="RHEA-COMP:9863"/>
        <dbReference type="Rhea" id="RHEA-COMP:11604"/>
        <dbReference type="ChEBI" id="CHEBI:15378"/>
        <dbReference type="ChEBI" id="CHEBI:29999"/>
        <dbReference type="ChEBI" id="CHEBI:30616"/>
        <dbReference type="ChEBI" id="CHEBI:83421"/>
        <dbReference type="ChEBI" id="CHEBI:456216"/>
        <dbReference type="EC" id="2.7.11.24"/>
    </reaction>
</comment>
<dbReference type="Gene3D" id="1.10.510.10">
    <property type="entry name" value="Transferase(Phosphotransferase) domain 1"/>
    <property type="match status" value="1"/>
</dbReference>
<feature type="binding site" evidence="8">
    <location>
        <position position="137"/>
    </location>
    <ligand>
        <name>ATP</name>
        <dbReference type="ChEBI" id="CHEBI:30616"/>
    </ligand>
</feature>
<dbReference type="InterPro" id="IPR000719">
    <property type="entry name" value="Prot_kinase_dom"/>
</dbReference>
<dbReference type="PROSITE" id="PS50011">
    <property type="entry name" value="PROTEIN_KINASE_DOM"/>
    <property type="match status" value="1"/>
</dbReference>
<evidence type="ECO:0000256" key="8">
    <source>
        <dbReference type="PROSITE-ProRule" id="PRU10141"/>
    </source>
</evidence>
<comment type="catalytic activity">
    <reaction evidence="6 9">
        <text>L-threonyl-[protein] + ATP = O-phospho-L-threonyl-[protein] + ADP + H(+)</text>
        <dbReference type="Rhea" id="RHEA:46608"/>
        <dbReference type="Rhea" id="RHEA-COMP:11060"/>
        <dbReference type="Rhea" id="RHEA-COMP:11605"/>
        <dbReference type="ChEBI" id="CHEBI:15378"/>
        <dbReference type="ChEBI" id="CHEBI:30013"/>
        <dbReference type="ChEBI" id="CHEBI:30616"/>
        <dbReference type="ChEBI" id="CHEBI:61977"/>
        <dbReference type="ChEBI" id="CHEBI:456216"/>
        <dbReference type="EC" id="2.7.11.24"/>
    </reaction>
</comment>
<evidence type="ECO:0000256" key="3">
    <source>
        <dbReference type="ARBA" id="ARBA00022741"/>
    </source>
</evidence>
<dbReference type="WBParaSite" id="SMTH1_60950.1">
    <property type="protein sequence ID" value="SMTH1_60950.1"/>
    <property type="gene ID" value="SMTH1_60950"/>
</dbReference>
<proteinExistence type="inferred from homology"/>
<evidence type="ECO:0000313" key="11">
    <source>
        <dbReference type="Proteomes" id="UP000050791"/>
    </source>
</evidence>
<dbReference type="Proteomes" id="UP000050791">
    <property type="component" value="Unassembled WGS sequence"/>
</dbReference>